<dbReference type="Pfam" id="PF26212">
    <property type="entry name" value="Phage_T7_Gp15"/>
    <property type="match status" value="1"/>
</dbReference>
<dbReference type="InterPro" id="IPR038993">
    <property type="entry name" value="Gp15"/>
</dbReference>
<keyword evidence="2" id="KW-1185">Reference proteome</keyword>
<name>A0AAF0GLM0_9CAUD</name>
<reference evidence="1" key="1">
    <citation type="submission" date="2023-03" db="EMBL/GenBank/DDBJ databases">
        <authorList>
            <person name="Chen D."/>
        </authorList>
    </citation>
    <scope>NUCLEOTIDE SEQUENCE</scope>
</reference>
<organism evidence="1 2">
    <name type="scientific">Pseudomonas phage 10P302A</name>
    <dbReference type="NCBI Taxonomy" id="3038233"/>
    <lineage>
        <taxon>Viruses</taxon>
        <taxon>Duplodnaviria</taxon>
        <taxon>Heunggongvirae</taxon>
        <taxon>Uroviricota</taxon>
        <taxon>Caudoviricetes</taxon>
        <taxon>Autographivirales</taxon>
        <taxon>Autotranscriptaviridae</taxon>
        <taxon>Studiervirinae</taxon>
        <taxon>Cankvirus</taxon>
        <taxon>Cankvirus cv10P302A</taxon>
    </lineage>
</organism>
<accession>A0AAF0GLM0</accession>
<sequence>MAGNEIAKALAQSEMGGKERLHGSTATVGFQASQQRADVGNNGFADAMANFVKSGTNAYGQYAADKQKNAQAESDKIIRSMSLQQRREAIERGDLHLQDDPDVMNILRHDTGRTAAFEVESEIQNKLANGEFDEQSREELEEYRRTRLEMVAQSYAKEAGIDANDPDYQRGFNSDIVRRNAGLFDLHDQRRSKRYIAQTVLNTRGDTGGLLDDPDFMRGTDSGAQMAAYFNGKAATGGIPTDQALIDAVNLTVNDAIKKDHGPNFLSSFRDQEITVMGVKQKVGDVIGQEKYDNLMAKASEAAYQRNRPRFEKFQLGIAEAVRQADPARGWDMIQTLDTQNQWVQEGDQMTPQKQALINAKIELMDRVKQDTQRSLKATEEATQADNRLLRIDQAYEGRMKGDLAGTAKKDMPVDADTGEFKESDWATYASRKLAQIDAMDIPVEQKDLERGKLLQYDHQDGPFRRGFQTLIDDATNEWTGAVTMGELGDTPKIDQLTRVYAQQPQLIAALYPDKAGFIEKMNQMKHAGINPAVLIESERKNKDLPKEERINRDVQWEALKRDSEFKNLSAIPTGMDIMARSLYDSFVSTTGDASSASKMLSQWLDKNTISFKAADGVQEDGYQGMINKKDLMADPNDANSWEQGKQIVDETITGIKAASPYWADSPVSVEASRKGDIQITSLTGERVTITRQQLSLIYQARKRAAAEQEMADKVGTAQRNQGLYKDFVRGGRGPL</sequence>
<dbReference type="Proteomes" id="UP001240123">
    <property type="component" value="Segment"/>
</dbReference>
<evidence type="ECO:0000313" key="1">
    <source>
        <dbReference type="EMBL" id="WGH28302.1"/>
    </source>
</evidence>
<evidence type="ECO:0000313" key="2">
    <source>
        <dbReference type="Proteomes" id="UP001240123"/>
    </source>
</evidence>
<gene>
    <name evidence="1" type="ORF">10P302A_gene0042</name>
</gene>
<protein>
    <submittedName>
        <fullName evidence="1">Internal virion protein C</fullName>
    </submittedName>
</protein>
<proteinExistence type="predicted"/>
<dbReference type="EMBL" id="OQ622093">
    <property type="protein sequence ID" value="WGH28302.1"/>
    <property type="molecule type" value="Genomic_DNA"/>
</dbReference>